<evidence type="ECO:0000313" key="1">
    <source>
        <dbReference type="EMBL" id="XAE44577.1"/>
    </source>
</evidence>
<protein>
    <submittedName>
        <fullName evidence="1">Uncharacterized protein</fullName>
    </submittedName>
</protein>
<accession>A0ABZ3DAU5</accession>
<keyword evidence="2" id="KW-1185">Reference proteome</keyword>
<organism evidence="1 2">
    <name type="scientific">Nguyenibacter vanlangensis</name>
    <dbReference type="NCBI Taxonomy" id="1216886"/>
    <lineage>
        <taxon>Bacteria</taxon>
        <taxon>Pseudomonadati</taxon>
        <taxon>Pseudomonadota</taxon>
        <taxon>Alphaproteobacteria</taxon>
        <taxon>Acetobacterales</taxon>
        <taxon>Acetobacteraceae</taxon>
        <taxon>Nguyenibacter</taxon>
    </lineage>
</organism>
<evidence type="ECO:0000313" key="2">
    <source>
        <dbReference type="Proteomes" id="UP001449795"/>
    </source>
</evidence>
<dbReference type="Proteomes" id="UP001449795">
    <property type="component" value="Chromosome"/>
</dbReference>
<reference evidence="1 2" key="1">
    <citation type="submission" date="2024-04" db="EMBL/GenBank/DDBJ databases">
        <title>Complete genome sequence of Nguyenibacter vanlangesis HBCM-1154, a strain capable of nitrogen fixation, IAA production, and phosphorus solubilization isolated from sugarcane soil.</title>
        <authorList>
            <person name="MY HANH P."/>
        </authorList>
    </citation>
    <scope>NUCLEOTIDE SEQUENCE [LARGE SCALE GENOMIC DNA]</scope>
    <source>
        <strain evidence="1 2">HBCM 1154</strain>
    </source>
</reference>
<name>A0ABZ3DAU5_9PROT</name>
<gene>
    <name evidence="1" type="ORF">AAC691_09165</name>
</gene>
<sequence>MQNSPNRKDYSRLPKTGREEALILVKALPHVGQRHGETVCCAGVTRNGEWRRQYPIHFRRLRDEGQFKRWQWIEYDWIAPGNDDRRRESRRVQEDTIQVGKSISKTERAAFLAPLITRSTAEAMSQGQSLTLVRPIESRFHWKAKTERQIADERQAYESAARQTSFLDQDLAALDPCPYAFHFDWKDANGASHKSTCDDWETAAMFYRREKAVGAKGALAEMSKAFNEQYPQNGMVFALGTHSRRAEQWLLVGVIRLDEQKQAGLAV</sequence>
<dbReference type="EMBL" id="CP152276">
    <property type="protein sequence ID" value="XAE44577.1"/>
    <property type="molecule type" value="Genomic_DNA"/>
</dbReference>
<dbReference type="RefSeq" id="WP_342629818.1">
    <property type="nucleotide sequence ID" value="NZ_CP152276.1"/>
</dbReference>
<proteinExistence type="predicted"/>